<dbReference type="OrthoDB" id="5851172at2759"/>
<name>A0A0R3PS58_ANGCS</name>
<organism evidence="4">
    <name type="scientific">Angiostrongylus costaricensis</name>
    <name type="common">Nematode worm</name>
    <dbReference type="NCBI Taxonomy" id="334426"/>
    <lineage>
        <taxon>Eukaryota</taxon>
        <taxon>Metazoa</taxon>
        <taxon>Ecdysozoa</taxon>
        <taxon>Nematoda</taxon>
        <taxon>Chromadorea</taxon>
        <taxon>Rhabditida</taxon>
        <taxon>Rhabditina</taxon>
        <taxon>Rhabditomorpha</taxon>
        <taxon>Strongyloidea</taxon>
        <taxon>Metastrongylidae</taxon>
        <taxon>Angiostrongylus</taxon>
    </lineage>
</organism>
<dbReference type="WBParaSite" id="ACOC_0000843201-mRNA-1">
    <property type="protein sequence ID" value="ACOC_0000843201-mRNA-1"/>
    <property type="gene ID" value="ACOC_0000843201"/>
</dbReference>
<dbReference type="AlphaFoldDB" id="A0A0R3PS58"/>
<evidence type="ECO:0000256" key="1">
    <source>
        <dbReference type="SAM" id="MobiDB-lite"/>
    </source>
</evidence>
<protein>
    <submittedName>
        <fullName evidence="2 4">Uncharacterized protein</fullName>
    </submittedName>
</protein>
<feature type="compositionally biased region" description="Basic residues" evidence="1">
    <location>
        <begin position="22"/>
        <end position="31"/>
    </location>
</feature>
<evidence type="ECO:0000313" key="4">
    <source>
        <dbReference type="WBParaSite" id="ACOC_0000843201-mRNA-1"/>
    </source>
</evidence>
<accession>A0A0R3PS58</accession>
<sequence length="223" mass="24486">MTYWAAEGGGRRRTRRWHHTFVRSTRSRRSPRCRDGRRTGGRAGSQPGSQQAGGPHALCFRRQSVLCCAVCCAVVGVRVFEEASQPASKRACFAVCTTRMMLSPIITKDMKLFPSRPLPAGIKNVRSRAQSLDHFNQMQSSGSARGRVVTVKPRSSQSTGNLPAFAASSTSGSMTSRSPPKTIVHRKTTLTAIQEGVEMGHNHHHPNPNANANALRDDRHTER</sequence>
<keyword evidence="3" id="KW-1185">Reference proteome</keyword>
<feature type="region of interest" description="Disordered" evidence="1">
    <location>
        <begin position="136"/>
        <end position="182"/>
    </location>
</feature>
<evidence type="ECO:0000313" key="2">
    <source>
        <dbReference type="EMBL" id="VDM60018.1"/>
    </source>
</evidence>
<reference evidence="2 3" key="2">
    <citation type="submission" date="2018-11" db="EMBL/GenBank/DDBJ databases">
        <authorList>
            <consortium name="Pathogen Informatics"/>
        </authorList>
    </citation>
    <scope>NUCLEOTIDE SEQUENCE [LARGE SCALE GENOMIC DNA]</scope>
    <source>
        <strain evidence="2 3">Costa Rica</strain>
    </source>
</reference>
<feature type="region of interest" description="Disordered" evidence="1">
    <location>
        <begin position="22"/>
        <end position="54"/>
    </location>
</feature>
<dbReference type="EMBL" id="UYYA01004157">
    <property type="protein sequence ID" value="VDM60018.1"/>
    <property type="molecule type" value="Genomic_DNA"/>
</dbReference>
<gene>
    <name evidence="2" type="ORF">ACOC_LOCUS8433</name>
</gene>
<feature type="compositionally biased region" description="Low complexity" evidence="1">
    <location>
        <begin position="168"/>
        <end position="178"/>
    </location>
</feature>
<proteinExistence type="predicted"/>
<feature type="region of interest" description="Disordered" evidence="1">
    <location>
        <begin position="199"/>
        <end position="223"/>
    </location>
</feature>
<evidence type="ECO:0000313" key="3">
    <source>
        <dbReference type="Proteomes" id="UP000267027"/>
    </source>
</evidence>
<reference evidence="4" key="1">
    <citation type="submission" date="2017-02" db="UniProtKB">
        <authorList>
            <consortium name="WormBaseParasite"/>
        </authorList>
    </citation>
    <scope>IDENTIFICATION</scope>
</reference>
<feature type="compositionally biased region" description="Low complexity" evidence="1">
    <location>
        <begin position="44"/>
        <end position="54"/>
    </location>
</feature>
<dbReference type="Proteomes" id="UP000267027">
    <property type="component" value="Unassembled WGS sequence"/>
</dbReference>